<dbReference type="Gene3D" id="1.10.3210.10">
    <property type="entry name" value="Hypothetical protein af1432"/>
    <property type="match status" value="2"/>
</dbReference>
<proteinExistence type="predicted"/>
<protein>
    <submittedName>
        <fullName evidence="2">GAF domain-containing protein</fullName>
    </submittedName>
</protein>
<name>A0A9D2KM42_9FIRM</name>
<dbReference type="InterPro" id="IPR003018">
    <property type="entry name" value="GAF"/>
</dbReference>
<organism evidence="2 3">
    <name type="scientific">Candidatus Lachnoclostridium stercoravium</name>
    <dbReference type="NCBI Taxonomy" id="2838633"/>
    <lineage>
        <taxon>Bacteria</taxon>
        <taxon>Bacillati</taxon>
        <taxon>Bacillota</taxon>
        <taxon>Clostridia</taxon>
        <taxon>Lachnospirales</taxon>
        <taxon>Lachnospiraceae</taxon>
    </lineage>
</organism>
<dbReference type="CDD" id="cd00077">
    <property type="entry name" value="HDc"/>
    <property type="match status" value="1"/>
</dbReference>
<evidence type="ECO:0000313" key="3">
    <source>
        <dbReference type="Proteomes" id="UP000823900"/>
    </source>
</evidence>
<dbReference type="PANTHER" id="PTHR43155:SF2">
    <property type="entry name" value="CYCLIC DI-GMP PHOSPHODIESTERASE PA4108"/>
    <property type="match status" value="1"/>
</dbReference>
<dbReference type="PANTHER" id="PTHR43155">
    <property type="entry name" value="CYCLIC DI-GMP PHOSPHODIESTERASE PA4108-RELATED"/>
    <property type="match status" value="1"/>
</dbReference>
<dbReference type="PROSITE" id="PS51832">
    <property type="entry name" value="HD_GYP"/>
    <property type="match status" value="1"/>
</dbReference>
<dbReference type="Proteomes" id="UP000823900">
    <property type="component" value="Unassembled WGS sequence"/>
</dbReference>
<evidence type="ECO:0000313" key="2">
    <source>
        <dbReference type="EMBL" id="HJA70957.1"/>
    </source>
</evidence>
<evidence type="ECO:0000259" key="1">
    <source>
        <dbReference type="PROSITE" id="PS51832"/>
    </source>
</evidence>
<dbReference type="EMBL" id="DWZA01000048">
    <property type="protein sequence ID" value="HJA70957.1"/>
    <property type="molecule type" value="Genomic_DNA"/>
</dbReference>
<feature type="domain" description="HD-GYP" evidence="1">
    <location>
        <begin position="282"/>
        <end position="491"/>
    </location>
</feature>
<dbReference type="InterPro" id="IPR003607">
    <property type="entry name" value="HD/PDEase_dom"/>
</dbReference>
<dbReference type="InterPro" id="IPR037522">
    <property type="entry name" value="HD_GYP_dom"/>
</dbReference>
<dbReference type="SMART" id="SM00065">
    <property type="entry name" value="GAF"/>
    <property type="match status" value="1"/>
</dbReference>
<dbReference type="SUPFAM" id="SSF55781">
    <property type="entry name" value="GAF domain-like"/>
    <property type="match status" value="1"/>
</dbReference>
<gene>
    <name evidence="2" type="ORF">IAA07_05160</name>
</gene>
<reference evidence="2" key="1">
    <citation type="journal article" date="2021" name="PeerJ">
        <title>Extensive microbial diversity within the chicken gut microbiome revealed by metagenomics and culture.</title>
        <authorList>
            <person name="Gilroy R."/>
            <person name="Ravi A."/>
            <person name="Getino M."/>
            <person name="Pursley I."/>
            <person name="Horton D.L."/>
            <person name="Alikhan N.F."/>
            <person name="Baker D."/>
            <person name="Gharbi K."/>
            <person name="Hall N."/>
            <person name="Watson M."/>
            <person name="Adriaenssens E.M."/>
            <person name="Foster-Nyarko E."/>
            <person name="Jarju S."/>
            <person name="Secka A."/>
            <person name="Antonio M."/>
            <person name="Oren A."/>
            <person name="Chaudhuri R.R."/>
            <person name="La Ragione R."/>
            <person name="Hildebrand F."/>
            <person name="Pallen M.J."/>
        </authorList>
    </citation>
    <scope>NUCLEOTIDE SEQUENCE</scope>
    <source>
        <strain evidence="2">CHK178-16964</strain>
    </source>
</reference>
<dbReference type="SUPFAM" id="SSF109604">
    <property type="entry name" value="HD-domain/PDEase-like"/>
    <property type="match status" value="2"/>
</dbReference>
<reference evidence="2" key="2">
    <citation type="submission" date="2021-04" db="EMBL/GenBank/DDBJ databases">
        <authorList>
            <person name="Gilroy R."/>
        </authorList>
    </citation>
    <scope>NUCLEOTIDE SEQUENCE</scope>
    <source>
        <strain evidence="2">CHK178-16964</strain>
    </source>
</reference>
<dbReference type="AlphaFoldDB" id="A0A9D2KM42"/>
<accession>A0A9D2KM42</accession>
<sequence length="491" mass="56104">MTEENIRKILEIGISLSSEKDFNRLLEKILIRVMELTNCDAGTLYLRSEDTLRFKIMRNNTLRIFMGGDGREPDLPPVKLSGENVCAKALLDGRTIRIKDVRTEPDHDFSGPARYDSITGYHTQSMLVVPMKDRADESIGVLQLLNAVGKDGQICEFSEDVVMAVESVASQAAIAIQNMNYLQDIKGLLNSFVSVMSSAIDERTPYNGTHAKHMSEYGERFIDYINRESLENGGEEVFSSARREELLMTIWLHDIGKLVTPVEIMNKNTRLTKEQRIELLHRLEDIRLLAKIETLEGKCTRDDYQETVKRTREVEKLAAEADTAECVDDELTERLDKAKELFYIDENNEKRPWITEEEYQLLTIRKGTLSPEERAVMQDHVVITDKLLSQIKFTKDLSHVREWAASHHERLDGSGYPKGLKGDQVPYEVRILAILDIFDALVAKDRPYKKGMPAEKAIVILTEMADIEGKLDAGLVRQFIESRCWEDHPKQ</sequence>
<dbReference type="Pfam" id="PF01590">
    <property type="entry name" value="GAF"/>
    <property type="match status" value="1"/>
</dbReference>
<dbReference type="InterPro" id="IPR029016">
    <property type="entry name" value="GAF-like_dom_sf"/>
</dbReference>
<dbReference type="Gene3D" id="3.30.450.40">
    <property type="match status" value="1"/>
</dbReference>
<dbReference type="Pfam" id="PF13487">
    <property type="entry name" value="HD_5"/>
    <property type="match status" value="1"/>
</dbReference>
<comment type="caution">
    <text evidence="2">The sequence shown here is derived from an EMBL/GenBank/DDBJ whole genome shotgun (WGS) entry which is preliminary data.</text>
</comment>